<feature type="transmembrane region" description="Helical" evidence="1">
    <location>
        <begin position="72"/>
        <end position="91"/>
    </location>
</feature>
<keyword evidence="1" id="KW-1133">Transmembrane helix</keyword>
<keyword evidence="3" id="KW-1185">Reference proteome</keyword>
<keyword evidence="1" id="KW-0812">Transmembrane</keyword>
<name>A0AAE3LPI8_9BACT</name>
<evidence type="ECO:0000313" key="3">
    <source>
        <dbReference type="Proteomes" id="UP001209317"/>
    </source>
</evidence>
<reference evidence="2" key="1">
    <citation type="submission" date="2022-10" db="EMBL/GenBank/DDBJ databases">
        <authorList>
            <person name="Kim H.S."/>
            <person name="Kim J.-S."/>
            <person name="Suh M.K."/>
            <person name="Eom M.K."/>
            <person name="Lee J.-S."/>
        </authorList>
    </citation>
    <scope>NUCLEOTIDE SEQUENCE</scope>
    <source>
        <strain evidence="2">LIP-5</strain>
    </source>
</reference>
<organism evidence="2 3">
    <name type="scientific">Haoranjiania flava</name>
    <dbReference type="NCBI Taxonomy" id="1856322"/>
    <lineage>
        <taxon>Bacteria</taxon>
        <taxon>Pseudomonadati</taxon>
        <taxon>Bacteroidota</taxon>
        <taxon>Chitinophagia</taxon>
        <taxon>Chitinophagales</taxon>
        <taxon>Chitinophagaceae</taxon>
        <taxon>Haoranjiania</taxon>
    </lineage>
</organism>
<dbReference type="AlphaFoldDB" id="A0AAE3LPI8"/>
<protein>
    <submittedName>
        <fullName evidence="2">Uncharacterized protein</fullName>
    </submittedName>
</protein>
<keyword evidence="1" id="KW-0472">Membrane</keyword>
<evidence type="ECO:0000313" key="2">
    <source>
        <dbReference type="EMBL" id="MCU7693510.1"/>
    </source>
</evidence>
<dbReference type="Proteomes" id="UP001209317">
    <property type="component" value="Unassembled WGS sequence"/>
</dbReference>
<dbReference type="RefSeq" id="WP_263036998.1">
    <property type="nucleotide sequence ID" value="NZ_JAOTPL010000003.1"/>
</dbReference>
<sequence length="164" mass="18050">MMESKIQKNADGSWDLSEINNVADLDNEIAFLKNKVNTGFQRIKSNTTQIPRQAVRTTVGKAFPFLNKNEEVAAGTAGVATSLLGGLVGIILNKEKGATPKARLANTAKGIGITAAIQGGMFLFNVINKWSQRRKARKEMHELKVKTEVLKLLKEDLEQKKKSK</sequence>
<evidence type="ECO:0000256" key="1">
    <source>
        <dbReference type="SAM" id="Phobius"/>
    </source>
</evidence>
<accession>A0AAE3LPI8</accession>
<proteinExistence type="predicted"/>
<gene>
    <name evidence="2" type="ORF">OD355_03165</name>
</gene>
<comment type="caution">
    <text evidence="2">The sequence shown here is derived from an EMBL/GenBank/DDBJ whole genome shotgun (WGS) entry which is preliminary data.</text>
</comment>
<feature type="transmembrane region" description="Helical" evidence="1">
    <location>
        <begin position="111"/>
        <end position="128"/>
    </location>
</feature>
<dbReference type="EMBL" id="JAOTPL010000003">
    <property type="protein sequence ID" value="MCU7693510.1"/>
    <property type="molecule type" value="Genomic_DNA"/>
</dbReference>